<comment type="cofactor">
    <cofactor evidence="1">
        <name>Mg(2+)</name>
        <dbReference type="ChEBI" id="CHEBI:18420"/>
    </cofactor>
</comment>
<dbReference type="PANTHER" id="PTHR47707:SF1">
    <property type="entry name" value="NUDIX HYDROLASE FAMILY PROTEIN"/>
    <property type="match status" value="1"/>
</dbReference>
<keyword evidence="7" id="KW-0378">Hydrolase</keyword>
<reference evidence="13 14" key="1">
    <citation type="journal article" date="2019" name="Int. J. Syst. Evol. Microbiol.">
        <title>The Global Catalogue of Microorganisms (GCM) 10K type strain sequencing project: providing services to taxonomists for standard genome sequencing and annotation.</title>
        <authorList>
            <consortium name="The Broad Institute Genomics Platform"/>
            <consortium name="The Broad Institute Genome Sequencing Center for Infectious Disease"/>
            <person name="Wu L."/>
            <person name="Ma J."/>
        </authorList>
    </citation>
    <scope>NUCLEOTIDE SEQUENCE [LARGE SCALE GENOMIC DNA]</scope>
    <source>
        <strain evidence="13 14">JCM 16114</strain>
    </source>
</reference>
<evidence type="ECO:0000256" key="6">
    <source>
        <dbReference type="ARBA" id="ARBA00022763"/>
    </source>
</evidence>
<accession>A0ABN3CLC5</accession>
<comment type="catalytic activity">
    <reaction evidence="10">
        <text>8-oxo-dGTP + H2O = 8-oxo-dGMP + diphosphate + H(+)</text>
        <dbReference type="Rhea" id="RHEA:31575"/>
        <dbReference type="ChEBI" id="CHEBI:15377"/>
        <dbReference type="ChEBI" id="CHEBI:15378"/>
        <dbReference type="ChEBI" id="CHEBI:33019"/>
        <dbReference type="ChEBI" id="CHEBI:63224"/>
        <dbReference type="ChEBI" id="CHEBI:77896"/>
        <dbReference type="EC" id="3.6.1.55"/>
    </reaction>
</comment>
<evidence type="ECO:0000256" key="10">
    <source>
        <dbReference type="ARBA" id="ARBA00035861"/>
    </source>
</evidence>
<keyword evidence="4" id="KW-0235">DNA replication</keyword>
<evidence type="ECO:0000256" key="7">
    <source>
        <dbReference type="ARBA" id="ARBA00022801"/>
    </source>
</evidence>
<comment type="caution">
    <text evidence="13">The sequence shown here is derived from an EMBL/GenBank/DDBJ whole genome shotgun (WGS) entry which is preliminary data.</text>
</comment>
<keyword evidence="9" id="KW-0234">DNA repair</keyword>
<evidence type="ECO:0000256" key="3">
    <source>
        <dbReference type="ARBA" id="ARBA00022457"/>
    </source>
</evidence>
<evidence type="ECO:0000256" key="4">
    <source>
        <dbReference type="ARBA" id="ARBA00022705"/>
    </source>
</evidence>
<evidence type="ECO:0000256" key="1">
    <source>
        <dbReference type="ARBA" id="ARBA00001946"/>
    </source>
</evidence>
<organism evidence="13 14">
    <name type="scientific">Nonomuraea monospora</name>
    <dbReference type="NCBI Taxonomy" id="568818"/>
    <lineage>
        <taxon>Bacteria</taxon>
        <taxon>Bacillati</taxon>
        <taxon>Actinomycetota</taxon>
        <taxon>Actinomycetes</taxon>
        <taxon>Streptosporangiales</taxon>
        <taxon>Streptosporangiaceae</taxon>
        <taxon>Nonomuraea</taxon>
    </lineage>
</organism>
<evidence type="ECO:0000313" key="14">
    <source>
        <dbReference type="Proteomes" id="UP001499843"/>
    </source>
</evidence>
<dbReference type="EC" id="3.6.1.55" evidence="11"/>
<comment type="similarity">
    <text evidence="2">Belongs to the Nudix hydrolase family.</text>
</comment>
<evidence type="ECO:0000256" key="11">
    <source>
        <dbReference type="ARBA" id="ARBA00038905"/>
    </source>
</evidence>
<evidence type="ECO:0000313" key="13">
    <source>
        <dbReference type="EMBL" id="GAA2209882.1"/>
    </source>
</evidence>
<dbReference type="SUPFAM" id="SSF55811">
    <property type="entry name" value="Nudix"/>
    <property type="match status" value="1"/>
</dbReference>
<evidence type="ECO:0000259" key="12">
    <source>
        <dbReference type="PROSITE" id="PS51462"/>
    </source>
</evidence>
<evidence type="ECO:0000256" key="2">
    <source>
        <dbReference type="ARBA" id="ARBA00005582"/>
    </source>
</evidence>
<evidence type="ECO:0000256" key="9">
    <source>
        <dbReference type="ARBA" id="ARBA00023204"/>
    </source>
</evidence>
<dbReference type="EMBL" id="BAAAQX010000014">
    <property type="protein sequence ID" value="GAA2209882.1"/>
    <property type="molecule type" value="Genomic_DNA"/>
</dbReference>
<keyword evidence="8" id="KW-0460">Magnesium</keyword>
<sequence>MSIVVVAAVIVAPGGRVLAAQRAEPAALAGGWEFPGGKVDPGESEPQALVRECREELGVEIAVGERVGGDWPLAEGYVMRVWLCSLLSGRPEAKEHLALRWLGPGEYYDVEWLGADLPIMKTVENLLLRD</sequence>
<dbReference type="Gene3D" id="3.90.79.10">
    <property type="entry name" value="Nucleoside Triphosphate Pyrophosphohydrolase"/>
    <property type="match status" value="1"/>
</dbReference>
<protein>
    <recommendedName>
        <fullName evidence="11">8-oxo-dGTP diphosphatase</fullName>
        <ecNumber evidence="11">3.6.1.55</ecNumber>
    </recommendedName>
</protein>
<dbReference type="Proteomes" id="UP001499843">
    <property type="component" value="Unassembled WGS sequence"/>
</dbReference>
<dbReference type="InterPro" id="IPR000086">
    <property type="entry name" value="NUDIX_hydrolase_dom"/>
</dbReference>
<dbReference type="CDD" id="cd03425">
    <property type="entry name" value="NUDIX_MutT_NudA_like"/>
    <property type="match status" value="1"/>
</dbReference>
<gene>
    <name evidence="13" type="ORF">GCM10009850_053410</name>
</gene>
<keyword evidence="5" id="KW-0479">Metal-binding</keyword>
<evidence type="ECO:0000256" key="5">
    <source>
        <dbReference type="ARBA" id="ARBA00022723"/>
    </source>
</evidence>
<dbReference type="PROSITE" id="PS51462">
    <property type="entry name" value="NUDIX"/>
    <property type="match status" value="1"/>
</dbReference>
<name>A0ABN3CLC5_9ACTN</name>
<dbReference type="InterPro" id="IPR015797">
    <property type="entry name" value="NUDIX_hydrolase-like_dom_sf"/>
</dbReference>
<keyword evidence="14" id="KW-1185">Reference proteome</keyword>
<dbReference type="InterPro" id="IPR047127">
    <property type="entry name" value="MutT-like"/>
</dbReference>
<dbReference type="PANTHER" id="PTHR47707">
    <property type="entry name" value="8-OXO-DGTP DIPHOSPHATASE"/>
    <property type="match status" value="1"/>
</dbReference>
<feature type="domain" description="Nudix hydrolase" evidence="12">
    <location>
        <begin position="1"/>
        <end position="127"/>
    </location>
</feature>
<dbReference type="Pfam" id="PF00293">
    <property type="entry name" value="NUDIX"/>
    <property type="match status" value="1"/>
</dbReference>
<dbReference type="PRINTS" id="PR00502">
    <property type="entry name" value="NUDIXFAMILY"/>
</dbReference>
<evidence type="ECO:0000256" key="8">
    <source>
        <dbReference type="ARBA" id="ARBA00022842"/>
    </source>
</evidence>
<proteinExistence type="inferred from homology"/>
<dbReference type="InterPro" id="IPR020476">
    <property type="entry name" value="Nudix_hydrolase"/>
</dbReference>
<keyword evidence="3" id="KW-0515">Mutator protein</keyword>
<dbReference type="RefSeq" id="WP_344479870.1">
    <property type="nucleotide sequence ID" value="NZ_BAAAQX010000014.1"/>
</dbReference>
<keyword evidence="6" id="KW-0227">DNA damage</keyword>